<protein>
    <submittedName>
        <fullName evidence="1">Uncharacterized protein</fullName>
    </submittedName>
</protein>
<dbReference type="HOGENOM" id="CLU_2970164_0_0_11"/>
<reference evidence="1 2" key="1">
    <citation type="submission" date="2010-02" db="EMBL/GenBank/DDBJ databases">
        <authorList>
            <person name="Weinstock G."/>
            <person name="Sodergren E."/>
            <person name="Clifton S."/>
            <person name="Fulton L."/>
            <person name="Fulton B."/>
            <person name="Courtney L."/>
            <person name="Fronick C."/>
            <person name="Harrison M."/>
            <person name="Strong C."/>
            <person name="Farmer C."/>
            <person name="Delahaunty K."/>
            <person name="Markovic C."/>
            <person name="Hall O."/>
            <person name="Minx P."/>
            <person name="Tomlinson C."/>
            <person name="Mitreva M."/>
            <person name="Nelson J."/>
            <person name="Hou S."/>
            <person name="Wollam A."/>
            <person name="Pepin K.H."/>
            <person name="Johnson M."/>
            <person name="Bhonagiri V."/>
            <person name="Zhang X."/>
            <person name="Suruliraj S."/>
            <person name="Warren W."/>
            <person name="Chinwalla A."/>
            <person name="Mardis E.R."/>
            <person name="Wilson R.K."/>
        </authorList>
    </citation>
    <scope>NUCLEOTIDE SEQUENCE [LARGE SCALE GENOMIC DNA]</scope>
    <source>
        <strain evidence="1 2">DSM 20213</strain>
    </source>
</reference>
<organism evidence="1 2">
    <name type="scientific">Bifidobacterium breve DSM 20213 = JCM 1192</name>
    <dbReference type="NCBI Taxonomy" id="518634"/>
    <lineage>
        <taxon>Bacteria</taxon>
        <taxon>Bacillati</taxon>
        <taxon>Actinomycetota</taxon>
        <taxon>Actinomycetes</taxon>
        <taxon>Bifidobacteriales</taxon>
        <taxon>Bifidobacteriaceae</taxon>
        <taxon>Bifidobacterium</taxon>
    </lineage>
</organism>
<comment type="caution">
    <text evidence="1">The sequence shown here is derived from an EMBL/GenBank/DDBJ whole genome shotgun (WGS) entry which is preliminary data.</text>
</comment>
<sequence>MLMSCCAPCISFAYIFNIYLCGLLHNSAASVHLYNERTVGNASDIPDMEYEQLESTGM</sequence>
<evidence type="ECO:0000313" key="1">
    <source>
        <dbReference type="EMBL" id="EFE89222.1"/>
    </source>
</evidence>
<gene>
    <name evidence="1" type="ORF">BIFBRE_03635</name>
</gene>
<name>D4BNI6_BIFBR</name>
<accession>D4BNI6</accession>
<dbReference type="EMBL" id="ACCG02000009">
    <property type="protein sequence ID" value="EFE89222.1"/>
    <property type="molecule type" value="Genomic_DNA"/>
</dbReference>
<dbReference type="AlphaFoldDB" id="D4BNI6"/>
<dbReference type="Proteomes" id="UP000003191">
    <property type="component" value="Unassembled WGS sequence"/>
</dbReference>
<proteinExistence type="predicted"/>
<evidence type="ECO:0000313" key="2">
    <source>
        <dbReference type="Proteomes" id="UP000003191"/>
    </source>
</evidence>
<keyword evidence="2" id="KW-1185">Reference proteome</keyword>